<accession>A0ABN9MQ41</accession>
<dbReference type="PANTHER" id="PTHR12296">
    <property type="entry name" value="DENN DOMAIN-CONTAINING PROTEIN 4"/>
    <property type="match status" value="1"/>
</dbReference>
<reference evidence="2" key="1">
    <citation type="submission" date="2023-07" db="EMBL/GenBank/DDBJ databases">
        <authorList>
            <person name="Stuckert A."/>
        </authorList>
    </citation>
    <scope>NUCLEOTIDE SEQUENCE</scope>
</reference>
<feature type="domain" description="UDENN" evidence="1">
    <location>
        <begin position="1"/>
        <end position="102"/>
    </location>
</feature>
<dbReference type="InterPro" id="IPR005112">
    <property type="entry name" value="dDENN_dom"/>
</dbReference>
<proteinExistence type="predicted"/>
<evidence type="ECO:0000259" key="1">
    <source>
        <dbReference type="PROSITE" id="PS50211"/>
    </source>
</evidence>
<dbReference type="InterPro" id="IPR051696">
    <property type="entry name" value="DENN_Domain_GEFs"/>
</dbReference>
<dbReference type="InterPro" id="IPR037516">
    <property type="entry name" value="Tripartite_DENN"/>
</dbReference>
<feature type="non-terminal residue" evidence="2">
    <location>
        <position position="1"/>
    </location>
</feature>
<evidence type="ECO:0000313" key="2">
    <source>
        <dbReference type="EMBL" id="CAJ0968896.1"/>
    </source>
</evidence>
<keyword evidence="3" id="KW-1185">Reference proteome</keyword>
<comment type="caution">
    <text evidence="2">The sequence shown here is derived from an EMBL/GenBank/DDBJ whole genome shotgun (WGS) entry which is preliminary data.</text>
</comment>
<dbReference type="SMART" id="SM00801">
    <property type="entry name" value="dDENN"/>
    <property type="match status" value="1"/>
</dbReference>
<dbReference type="Proteomes" id="UP001176940">
    <property type="component" value="Unassembled WGS sequence"/>
</dbReference>
<organism evidence="2 3">
    <name type="scientific">Ranitomeya imitator</name>
    <name type="common">mimic poison frog</name>
    <dbReference type="NCBI Taxonomy" id="111125"/>
    <lineage>
        <taxon>Eukaryota</taxon>
        <taxon>Metazoa</taxon>
        <taxon>Chordata</taxon>
        <taxon>Craniata</taxon>
        <taxon>Vertebrata</taxon>
        <taxon>Euteleostomi</taxon>
        <taxon>Amphibia</taxon>
        <taxon>Batrachia</taxon>
        <taxon>Anura</taxon>
        <taxon>Neobatrachia</taxon>
        <taxon>Hyloidea</taxon>
        <taxon>Dendrobatidae</taxon>
        <taxon>Dendrobatinae</taxon>
        <taxon>Ranitomeya</taxon>
    </lineage>
</organism>
<name>A0ABN9MQ41_9NEOB</name>
<protein>
    <recommendedName>
        <fullName evidence="1">UDENN domain-containing protein</fullName>
    </recommendedName>
</protein>
<dbReference type="EMBL" id="CAUEEQ010079779">
    <property type="protein sequence ID" value="CAJ0968896.1"/>
    <property type="molecule type" value="Genomic_DNA"/>
</dbReference>
<dbReference type="Pfam" id="PF03455">
    <property type="entry name" value="dDENN"/>
    <property type="match status" value="1"/>
</dbReference>
<dbReference type="PANTHER" id="PTHR12296:SF16">
    <property type="entry name" value="C-MYC PROMOTER-BINDING PROTEIN"/>
    <property type="match status" value="1"/>
</dbReference>
<gene>
    <name evidence="2" type="ORF">RIMI_LOCUS23507944</name>
</gene>
<dbReference type="PROSITE" id="PS50211">
    <property type="entry name" value="DENN"/>
    <property type="match status" value="1"/>
</dbReference>
<sequence length="231" mass="26011">VLDPALQIADLAFPPSSITTSTLRMQDMEVRAVFLRLFAQVLQGYRCCLQLIRVHPEPVIRFHKASFLGQRGLVEDDFLTKVLEGMAFAGFVTERGPPYRSLDLFDELVAYDVHKIQYEEGTQKYLVKHVQELAEKLYRNENPYPAVSMHKVQRPTEGSYLRSQHKIFPLLDESSIQWILDQAAAKLQNAPPAVRSEKKCMVPPGPPIGPRDRLAGAAAVAGGQNEMQCQH</sequence>
<evidence type="ECO:0000313" key="3">
    <source>
        <dbReference type="Proteomes" id="UP001176940"/>
    </source>
</evidence>